<evidence type="ECO:0000259" key="5">
    <source>
        <dbReference type="PROSITE" id="PS01031"/>
    </source>
</evidence>
<keyword evidence="8" id="KW-1185">Reference proteome</keyword>
<dbReference type="InterPro" id="IPR001436">
    <property type="entry name" value="Alpha-crystallin/sHSP_animal"/>
</dbReference>
<sequence>MGLLEGVSEAFMAQFRPDGSDAKKCGVSGNLDSFFGGERTSKINVIESDEENQEQNAELEENNTGENSETETENEQDIGQKPNQIEVQNIILGEGEGITESRRGEGITESRRGEGITESRRGEGIAETRIWSGGLDLQGPLFLHEPPHRVEFSNSAGAKVDCTAHGSPSPEVEWVLADGSPVHQVPELRLLFPNGSLVFPPFPNERYRHDVHATLYRCKLKSALGTVISREVHVKAVRADQRAQTRAYRNDKSNPEIKMSTILLSDPFEHVRPDQHFGLGLDPEDFFAPLIPRELRHLMRCPAGYLRPWRSAASQKDSGSTVCRDKDKFQVNLDVQQFKPEEISVKVAKNVVTVEGKHEEKEDEHGFISRHFVRKYVLPEDHDADKIESKLSTDGVLTITAPRVKAAVEEGRSVPVIQTGQPTKAVEKKEEEEGEEQK</sequence>
<evidence type="ECO:0000313" key="7">
    <source>
        <dbReference type="EMBL" id="KAJ3644854.1"/>
    </source>
</evidence>
<evidence type="ECO:0000256" key="2">
    <source>
        <dbReference type="PROSITE-ProRule" id="PRU00285"/>
    </source>
</evidence>
<dbReference type="PROSITE" id="PS50835">
    <property type="entry name" value="IG_LIKE"/>
    <property type="match status" value="1"/>
</dbReference>
<organism evidence="7 8">
    <name type="scientific">Zophobas morio</name>
    <dbReference type="NCBI Taxonomy" id="2755281"/>
    <lineage>
        <taxon>Eukaryota</taxon>
        <taxon>Metazoa</taxon>
        <taxon>Ecdysozoa</taxon>
        <taxon>Arthropoda</taxon>
        <taxon>Hexapoda</taxon>
        <taxon>Insecta</taxon>
        <taxon>Pterygota</taxon>
        <taxon>Neoptera</taxon>
        <taxon>Endopterygota</taxon>
        <taxon>Coleoptera</taxon>
        <taxon>Polyphaga</taxon>
        <taxon>Cucujiformia</taxon>
        <taxon>Tenebrionidae</taxon>
        <taxon>Zophobas</taxon>
    </lineage>
</organism>
<dbReference type="GO" id="GO:0005634">
    <property type="term" value="C:nucleus"/>
    <property type="evidence" value="ECO:0007669"/>
    <property type="project" value="TreeGrafter"/>
</dbReference>
<dbReference type="PRINTS" id="PR00299">
    <property type="entry name" value="ACRYSTALLIN"/>
</dbReference>
<dbReference type="FunFam" id="2.60.40.10:FF:000230">
    <property type="entry name" value="Down syndrome cell adhesion molecule, isoform D"/>
    <property type="match status" value="1"/>
</dbReference>
<dbReference type="GO" id="GO:0005737">
    <property type="term" value="C:cytoplasm"/>
    <property type="evidence" value="ECO:0007669"/>
    <property type="project" value="TreeGrafter"/>
</dbReference>
<name>A0AA38HWV2_9CUCU</name>
<evidence type="ECO:0000313" key="8">
    <source>
        <dbReference type="Proteomes" id="UP001168821"/>
    </source>
</evidence>
<evidence type="ECO:0000256" key="4">
    <source>
        <dbReference type="SAM" id="MobiDB-lite"/>
    </source>
</evidence>
<dbReference type="CDD" id="cd06526">
    <property type="entry name" value="metazoan_ACD"/>
    <property type="match status" value="1"/>
</dbReference>
<feature type="compositionally biased region" description="Acidic residues" evidence="4">
    <location>
        <begin position="47"/>
        <end position="76"/>
    </location>
</feature>
<dbReference type="InterPro" id="IPR007110">
    <property type="entry name" value="Ig-like_dom"/>
</dbReference>
<feature type="compositionally biased region" description="Basic and acidic residues" evidence="4">
    <location>
        <begin position="425"/>
        <end position="438"/>
    </location>
</feature>
<dbReference type="InterPro" id="IPR002068">
    <property type="entry name" value="A-crystallin/Hsp20_dom"/>
</dbReference>
<comment type="caution">
    <text evidence="7">The sequence shown here is derived from an EMBL/GenBank/DDBJ whole genome shotgun (WGS) entry which is preliminary data.</text>
</comment>
<evidence type="ECO:0000256" key="3">
    <source>
        <dbReference type="RuleBase" id="RU003616"/>
    </source>
</evidence>
<feature type="region of interest" description="Disordered" evidence="4">
    <location>
        <begin position="16"/>
        <end position="124"/>
    </location>
</feature>
<gene>
    <name evidence="7" type="ORF">Zmor_022555</name>
</gene>
<dbReference type="PROSITE" id="PS01031">
    <property type="entry name" value="SHSP"/>
    <property type="match status" value="1"/>
</dbReference>
<dbReference type="InterPro" id="IPR013783">
    <property type="entry name" value="Ig-like_fold"/>
</dbReference>
<feature type="domain" description="SHSP" evidence="5">
    <location>
        <begin position="311"/>
        <end position="419"/>
    </location>
</feature>
<dbReference type="Pfam" id="PF00011">
    <property type="entry name" value="HSP20"/>
    <property type="match status" value="1"/>
</dbReference>
<dbReference type="PANTHER" id="PTHR45640">
    <property type="entry name" value="HEAT SHOCK PROTEIN HSP-12.2-RELATED"/>
    <property type="match status" value="1"/>
</dbReference>
<feature type="domain" description="Ig-like" evidence="6">
    <location>
        <begin position="140"/>
        <end position="233"/>
    </location>
</feature>
<dbReference type="EMBL" id="JALNTZ010000007">
    <property type="protein sequence ID" value="KAJ3644854.1"/>
    <property type="molecule type" value="Genomic_DNA"/>
</dbReference>
<dbReference type="GO" id="GO:0042026">
    <property type="term" value="P:protein refolding"/>
    <property type="evidence" value="ECO:0007669"/>
    <property type="project" value="TreeGrafter"/>
</dbReference>
<dbReference type="InterPro" id="IPR036179">
    <property type="entry name" value="Ig-like_dom_sf"/>
</dbReference>
<dbReference type="SUPFAM" id="SSF48726">
    <property type="entry name" value="Immunoglobulin"/>
    <property type="match status" value="1"/>
</dbReference>
<dbReference type="GO" id="GO:0051082">
    <property type="term" value="F:unfolded protein binding"/>
    <property type="evidence" value="ECO:0007669"/>
    <property type="project" value="TreeGrafter"/>
</dbReference>
<dbReference type="Proteomes" id="UP001168821">
    <property type="component" value="Unassembled WGS sequence"/>
</dbReference>
<dbReference type="Gene3D" id="2.60.40.790">
    <property type="match status" value="1"/>
</dbReference>
<comment type="similarity">
    <text evidence="2 3">Belongs to the small heat shock protein (HSP20) family.</text>
</comment>
<dbReference type="SUPFAM" id="SSF49764">
    <property type="entry name" value="HSP20-like chaperones"/>
    <property type="match status" value="1"/>
</dbReference>
<evidence type="ECO:0000256" key="1">
    <source>
        <dbReference type="ARBA" id="ARBA00023016"/>
    </source>
</evidence>
<keyword evidence="1" id="KW-0346">Stress response</keyword>
<protein>
    <submittedName>
        <fullName evidence="7">Uncharacterized protein</fullName>
    </submittedName>
</protein>
<dbReference type="InterPro" id="IPR008978">
    <property type="entry name" value="HSP20-like_chaperone"/>
</dbReference>
<dbReference type="AlphaFoldDB" id="A0AA38HWV2"/>
<reference evidence="7" key="1">
    <citation type="journal article" date="2023" name="G3 (Bethesda)">
        <title>Whole genome assemblies of Zophobas morio and Tenebrio molitor.</title>
        <authorList>
            <person name="Kaur S."/>
            <person name="Stinson S.A."/>
            <person name="diCenzo G.C."/>
        </authorList>
    </citation>
    <scope>NUCLEOTIDE SEQUENCE</scope>
    <source>
        <strain evidence="7">QUZm001</strain>
    </source>
</reference>
<evidence type="ECO:0000259" key="6">
    <source>
        <dbReference type="PROSITE" id="PS50835"/>
    </source>
</evidence>
<feature type="region of interest" description="Disordered" evidence="4">
    <location>
        <begin position="410"/>
        <end position="438"/>
    </location>
</feature>
<dbReference type="Gene3D" id="2.60.40.10">
    <property type="entry name" value="Immunoglobulins"/>
    <property type="match status" value="1"/>
</dbReference>
<proteinExistence type="inferred from homology"/>
<dbReference type="GO" id="GO:0009408">
    <property type="term" value="P:response to heat"/>
    <property type="evidence" value="ECO:0007669"/>
    <property type="project" value="TreeGrafter"/>
</dbReference>
<accession>A0AA38HWV2</accession>
<dbReference type="PANTHER" id="PTHR45640:SF13">
    <property type="entry name" value="HEAT SHOCK PROTEIN 22-RELATED"/>
    <property type="match status" value="1"/>
</dbReference>
<feature type="compositionally biased region" description="Basic and acidic residues" evidence="4">
    <location>
        <begin position="99"/>
        <end position="124"/>
    </location>
</feature>